<accession>A0ABQ2LUR8</accession>
<dbReference type="EMBL" id="BMLQ01000003">
    <property type="protein sequence ID" value="GGO43320.1"/>
    <property type="molecule type" value="Genomic_DNA"/>
</dbReference>
<keyword evidence="3" id="KW-1185">Reference proteome</keyword>
<dbReference type="PANTHER" id="PTHR38589:SF1">
    <property type="entry name" value="BLR0621 PROTEIN"/>
    <property type="match status" value="1"/>
</dbReference>
<name>A0ABQ2LUR8_9MICC</name>
<feature type="region of interest" description="Disordered" evidence="1">
    <location>
        <begin position="42"/>
        <end position="71"/>
    </location>
</feature>
<reference evidence="3" key="1">
    <citation type="journal article" date="2019" name="Int. J. Syst. Evol. Microbiol.">
        <title>The Global Catalogue of Microorganisms (GCM) 10K type strain sequencing project: providing services to taxonomists for standard genome sequencing and annotation.</title>
        <authorList>
            <consortium name="The Broad Institute Genomics Platform"/>
            <consortium name="The Broad Institute Genome Sequencing Center for Infectious Disease"/>
            <person name="Wu L."/>
            <person name="Ma J."/>
        </authorList>
    </citation>
    <scope>NUCLEOTIDE SEQUENCE [LARGE SCALE GENOMIC DNA]</scope>
    <source>
        <strain evidence="3">CGMCC 1.7064</strain>
    </source>
</reference>
<feature type="compositionally biased region" description="Low complexity" evidence="1">
    <location>
        <begin position="47"/>
        <end position="67"/>
    </location>
</feature>
<dbReference type="PROSITE" id="PS51257">
    <property type="entry name" value="PROKAR_LIPOPROTEIN"/>
    <property type="match status" value="1"/>
</dbReference>
<dbReference type="Proteomes" id="UP000642509">
    <property type="component" value="Unassembled WGS sequence"/>
</dbReference>
<evidence type="ECO:0000256" key="1">
    <source>
        <dbReference type="SAM" id="MobiDB-lite"/>
    </source>
</evidence>
<gene>
    <name evidence="2" type="ORF">GCM10010977_11180</name>
</gene>
<dbReference type="RefSeq" id="WP_188805097.1">
    <property type="nucleotide sequence ID" value="NZ_BAAAOU010000004.1"/>
</dbReference>
<sequence>MKGPLRRNRRTASVTAPTAVVMIAVAIAATVTGCMVAPPPGGGASGGPTATASTEPPEPMEAAPATSGPCHRLSDGEVRFDTGDAQRVVFALGEQRETTEATLTSCHRVQGGYAEEWVRPARIGSGGFGPVDTTEVNTLQTPTGSYTMTEGFGRVDPGTDLEYHELSPDSHWGGRPGPHFNQYFEGEGQWPDEGLWELMEDGLYEQAVVVNFNRPPDTEARPGLSFAIFLHAGMAESWGCVSTDADTVVQVLRNAVPGDRFVLGAEGDVFTGGSTTPADGRSDGGAAVQID</sequence>
<evidence type="ECO:0000313" key="2">
    <source>
        <dbReference type="EMBL" id="GGO43320.1"/>
    </source>
</evidence>
<organism evidence="2 3">
    <name type="scientific">Citricoccus zhacaiensis</name>
    <dbReference type="NCBI Taxonomy" id="489142"/>
    <lineage>
        <taxon>Bacteria</taxon>
        <taxon>Bacillati</taxon>
        <taxon>Actinomycetota</taxon>
        <taxon>Actinomycetes</taxon>
        <taxon>Micrococcales</taxon>
        <taxon>Micrococcaceae</taxon>
        <taxon>Citricoccus</taxon>
    </lineage>
</organism>
<protein>
    <recommendedName>
        <fullName evidence="4">YkuD domain-containing protein</fullName>
    </recommendedName>
</protein>
<dbReference type="PANTHER" id="PTHR38589">
    <property type="entry name" value="BLR0621 PROTEIN"/>
    <property type="match status" value="1"/>
</dbReference>
<evidence type="ECO:0000313" key="3">
    <source>
        <dbReference type="Proteomes" id="UP000642509"/>
    </source>
</evidence>
<feature type="region of interest" description="Disordered" evidence="1">
    <location>
        <begin position="272"/>
        <end position="291"/>
    </location>
</feature>
<evidence type="ECO:0008006" key="4">
    <source>
        <dbReference type="Google" id="ProtNLM"/>
    </source>
</evidence>
<proteinExistence type="predicted"/>
<comment type="caution">
    <text evidence="2">The sequence shown here is derived from an EMBL/GenBank/DDBJ whole genome shotgun (WGS) entry which is preliminary data.</text>
</comment>